<proteinExistence type="predicted"/>
<dbReference type="AlphaFoldDB" id="A0A163J993"/>
<gene>
    <name evidence="1" type="primary">ABSGL_03389.1 scaffold 4531</name>
</gene>
<evidence type="ECO:0000313" key="2">
    <source>
        <dbReference type="Proteomes" id="UP000078561"/>
    </source>
</evidence>
<name>A0A163J993_ABSGL</name>
<sequence length="170" mass="18776">GLGGGNDGVEGWSFYGQMERDGKVYRSVCSVGGDIAGMPSGKEVVLVLAPEDPGKKKNCFFAMLLYYFEVTINNNSVTLAAVYALDGVTQDKKALRGAIHDKHVDGRLYPYWQQDHGLLPRLIVIDASQIGAAVLLGHDENRPSFKNLIVAKLLVWEYQVLDRRSIIAMY</sequence>
<dbReference type="Proteomes" id="UP000078561">
    <property type="component" value="Unassembled WGS sequence"/>
</dbReference>
<keyword evidence="2" id="KW-1185">Reference proteome</keyword>
<accession>A0A163J993</accession>
<protein>
    <submittedName>
        <fullName evidence="1">Uncharacterized protein</fullName>
    </submittedName>
</protein>
<organism evidence="1">
    <name type="scientific">Absidia glauca</name>
    <name type="common">Pin mould</name>
    <dbReference type="NCBI Taxonomy" id="4829"/>
    <lineage>
        <taxon>Eukaryota</taxon>
        <taxon>Fungi</taxon>
        <taxon>Fungi incertae sedis</taxon>
        <taxon>Mucoromycota</taxon>
        <taxon>Mucoromycotina</taxon>
        <taxon>Mucoromycetes</taxon>
        <taxon>Mucorales</taxon>
        <taxon>Cunninghamellaceae</taxon>
        <taxon>Absidia</taxon>
    </lineage>
</organism>
<dbReference type="InParanoid" id="A0A163J993"/>
<feature type="non-terminal residue" evidence="1">
    <location>
        <position position="1"/>
    </location>
</feature>
<reference evidence="1" key="1">
    <citation type="submission" date="2016-04" db="EMBL/GenBank/DDBJ databases">
        <authorList>
            <person name="Evans L.H."/>
            <person name="Alamgir A."/>
            <person name="Owens N."/>
            <person name="Weber N.D."/>
            <person name="Virtaneva K."/>
            <person name="Barbian K."/>
            <person name="Babar A."/>
            <person name="Rosenke K."/>
        </authorList>
    </citation>
    <scope>NUCLEOTIDE SEQUENCE [LARGE SCALE GENOMIC DNA]</scope>
    <source>
        <strain evidence="1">CBS 101.48</strain>
    </source>
</reference>
<evidence type="ECO:0000313" key="1">
    <source>
        <dbReference type="EMBL" id="SAL97864.1"/>
    </source>
</evidence>
<dbReference type="OrthoDB" id="10509077at2759"/>
<dbReference type="EMBL" id="LT552016">
    <property type="protein sequence ID" value="SAL97864.1"/>
    <property type="molecule type" value="Genomic_DNA"/>
</dbReference>